<dbReference type="EMBL" id="CAJOBC010036972">
    <property type="protein sequence ID" value="CAF4122214.1"/>
    <property type="molecule type" value="Genomic_DNA"/>
</dbReference>
<proteinExistence type="predicted"/>
<evidence type="ECO:0000313" key="1">
    <source>
        <dbReference type="EMBL" id="CAF1300047.1"/>
    </source>
</evidence>
<feature type="non-terminal residue" evidence="1">
    <location>
        <position position="1"/>
    </location>
</feature>
<sequence>NKMKLRTIASDLKLLISRLQLENTSYKYQSYVSELMRHAVRSIKKDVRKKVKIEDISKNFDNVAFESLLDDPQHDEIKEILNVDDNQI</sequence>
<dbReference type="EMBL" id="CAJNOQ010012439">
    <property type="protein sequence ID" value="CAF1300047.1"/>
    <property type="molecule type" value="Genomic_DNA"/>
</dbReference>
<organism evidence="1 3">
    <name type="scientific">Didymodactylos carnosus</name>
    <dbReference type="NCBI Taxonomy" id="1234261"/>
    <lineage>
        <taxon>Eukaryota</taxon>
        <taxon>Metazoa</taxon>
        <taxon>Spiralia</taxon>
        <taxon>Gnathifera</taxon>
        <taxon>Rotifera</taxon>
        <taxon>Eurotatoria</taxon>
        <taxon>Bdelloidea</taxon>
        <taxon>Philodinida</taxon>
        <taxon>Philodinidae</taxon>
        <taxon>Didymodactylos</taxon>
    </lineage>
</organism>
<dbReference type="OrthoDB" id="10372584at2759"/>
<name>A0A815DLS8_9BILA</name>
<dbReference type="Proteomes" id="UP000681722">
    <property type="component" value="Unassembled WGS sequence"/>
</dbReference>
<gene>
    <name evidence="1" type="ORF">GPM918_LOCUS28473</name>
    <name evidence="2" type="ORF">SRO942_LOCUS28976</name>
</gene>
<keyword evidence="3" id="KW-1185">Reference proteome</keyword>
<protein>
    <submittedName>
        <fullName evidence="1">Uncharacterized protein</fullName>
    </submittedName>
</protein>
<dbReference type="Proteomes" id="UP000663829">
    <property type="component" value="Unassembled WGS sequence"/>
</dbReference>
<dbReference type="AlphaFoldDB" id="A0A815DLS8"/>
<accession>A0A815DLS8</accession>
<reference evidence="1" key="1">
    <citation type="submission" date="2021-02" db="EMBL/GenBank/DDBJ databases">
        <authorList>
            <person name="Nowell W R."/>
        </authorList>
    </citation>
    <scope>NUCLEOTIDE SEQUENCE</scope>
</reference>
<evidence type="ECO:0000313" key="3">
    <source>
        <dbReference type="Proteomes" id="UP000663829"/>
    </source>
</evidence>
<evidence type="ECO:0000313" key="2">
    <source>
        <dbReference type="EMBL" id="CAF4122214.1"/>
    </source>
</evidence>
<comment type="caution">
    <text evidence="1">The sequence shown here is derived from an EMBL/GenBank/DDBJ whole genome shotgun (WGS) entry which is preliminary data.</text>
</comment>